<gene>
    <name evidence="3" type="ORF">D1832_12090</name>
</gene>
<dbReference type="AlphaFoldDB" id="A0A417Z1Z7"/>
<dbReference type="Gene3D" id="3.40.50.300">
    <property type="entry name" value="P-loop containing nucleotide triphosphate hydrolases"/>
    <property type="match status" value="2"/>
</dbReference>
<comment type="caution">
    <text evidence="3">The sequence shown here is derived from an EMBL/GenBank/DDBJ whole genome shotgun (WGS) entry which is preliminary data.</text>
</comment>
<dbReference type="InterPro" id="IPR051162">
    <property type="entry name" value="T4SS_component"/>
</dbReference>
<feature type="compositionally biased region" description="Basic and acidic residues" evidence="1">
    <location>
        <begin position="458"/>
        <end position="476"/>
    </location>
</feature>
<feature type="region of interest" description="Disordered" evidence="1">
    <location>
        <begin position="449"/>
        <end position="480"/>
    </location>
</feature>
<proteinExistence type="predicted"/>
<dbReference type="InterPro" id="IPR027417">
    <property type="entry name" value="P-loop_NTPase"/>
</dbReference>
<accession>A0A417Z1Z7</accession>
<dbReference type="RefSeq" id="WP_118914334.1">
    <property type="nucleotide sequence ID" value="NZ_CBCRVH010000015.1"/>
</dbReference>
<protein>
    <submittedName>
        <fullName evidence="3">DUF853 family protein</fullName>
    </submittedName>
</protein>
<evidence type="ECO:0000313" key="4">
    <source>
        <dbReference type="Proteomes" id="UP000285376"/>
    </source>
</evidence>
<evidence type="ECO:0000259" key="2">
    <source>
        <dbReference type="Pfam" id="PF05872"/>
    </source>
</evidence>
<dbReference type="Pfam" id="PF05872">
    <property type="entry name" value="HerA_C"/>
    <property type="match status" value="1"/>
</dbReference>
<dbReference type="PANTHER" id="PTHR30121">
    <property type="entry name" value="UNCHARACTERIZED PROTEIN YJGR-RELATED"/>
    <property type="match status" value="1"/>
</dbReference>
<dbReference type="SUPFAM" id="SSF52540">
    <property type="entry name" value="P-loop containing nucleoside triphosphate hydrolases"/>
    <property type="match status" value="1"/>
</dbReference>
<organism evidence="3 4">
    <name type="scientific">Dermacoccus abyssi</name>
    <dbReference type="NCBI Taxonomy" id="322596"/>
    <lineage>
        <taxon>Bacteria</taxon>
        <taxon>Bacillati</taxon>
        <taxon>Actinomycetota</taxon>
        <taxon>Actinomycetes</taxon>
        <taxon>Micrococcales</taxon>
        <taxon>Dermacoccaceae</taxon>
        <taxon>Dermacoccus</taxon>
    </lineage>
</organism>
<name>A0A417Z1Z7_9MICO</name>
<dbReference type="EMBL" id="QWLM01000015">
    <property type="protein sequence ID" value="RHW44605.1"/>
    <property type="molecule type" value="Genomic_DNA"/>
</dbReference>
<sequence length="514" mass="54864">MSENNQLEAIRTGYAFEGGSLDLGAAVDAGTAAPDVQVRLPLAMMNRHGLIAGATGTGKTKTLQLMAEQLATNGVPVFMADIKGDLSGLAEPGESNDKVAQRASDVGQTWEAKGFEVEYLALGGQGKGVPVRATVTSFGPTLLSKVLGLNSTQESSLGLIFHYADSQGLALLDLKDLRAVITHLTSDEGKADLKELGGLSSATAGVILRNLIAFADGGAEAFFGEPEFETSDLLRTGADGRGIITCLELPSVQEQPTLFSTFLMWMLADLFQELPEAGDLDKPKLVFFFDEAHLLFDEASKAFVDQIEQTVRLIRSKGVGVFFVTQTPKDVPAGVLGQLGNRVQHALRAFTPDDQKALNATVRTFPKSGYDLEELLTTLGTGEAVVTVLSEKGAPTPVAWTRMLAPTSKMAPASEETMDRVIGASAIASKYSEAVDRESAYERLQNKFAQAPAESDNAEEKPKAAPKEAAKPKEEPGMVSQVVRSSAFKSFMRSAGTQIGREITRSLFGTGRRR</sequence>
<evidence type="ECO:0000256" key="1">
    <source>
        <dbReference type="SAM" id="MobiDB-lite"/>
    </source>
</evidence>
<dbReference type="InterPro" id="IPR033186">
    <property type="entry name" value="HerA_C"/>
</dbReference>
<evidence type="ECO:0000313" key="3">
    <source>
        <dbReference type="EMBL" id="RHW44605.1"/>
    </source>
</evidence>
<reference evidence="3 4" key="1">
    <citation type="submission" date="2018-08" db="EMBL/GenBank/DDBJ databases">
        <title>Whole genome sequence analysis of Dermacoccus abyssi bacteria isolated from Deep Mariana trench Micromonospora spp reveals genes involved in the environmental adaptation and production of secondary metabolites.</title>
        <authorList>
            <person name="Abdel-Mageed W.M."/>
            <person name="Lehri B."/>
            <person name="Nouioui I."/>
            <person name="Goodfellow I."/>
            <person name="Jaspars M."/>
            <person name="Karlyshev A."/>
        </authorList>
    </citation>
    <scope>NUCLEOTIDE SEQUENCE [LARGE SCALE GENOMIC DNA]</scope>
    <source>
        <strain evidence="3 4">MT1.1</strain>
    </source>
</reference>
<dbReference type="Proteomes" id="UP000285376">
    <property type="component" value="Unassembled WGS sequence"/>
</dbReference>
<dbReference type="PANTHER" id="PTHR30121:SF6">
    <property type="entry name" value="SLR6007 PROTEIN"/>
    <property type="match status" value="1"/>
</dbReference>
<feature type="domain" description="Helicase HerA-like C-terminal" evidence="2">
    <location>
        <begin position="33"/>
        <end position="514"/>
    </location>
</feature>